<keyword evidence="8" id="KW-0325">Glycoprotein</keyword>
<evidence type="ECO:0000256" key="4">
    <source>
        <dbReference type="ARBA" id="ARBA00022882"/>
    </source>
</evidence>
<dbReference type="GO" id="GO:0045202">
    <property type="term" value="C:synapse"/>
    <property type="evidence" value="ECO:0007669"/>
    <property type="project" value="GOC"/>
</dbReference>
<sequence length="55" mass="6411">KSCIDFVIMAKPMEVYIPEETSGCLYQIWRLVTSPPFENFIMLLIVLNTVLLMMK</sequence>
<evidence type="ECO:0000256" key="8">
    <source>
        <dbReference type="ARBA" id="ARBA00023180"/>
    </source>
</evidence>
<protein>
    <submittedName>
        <fullName evidence="10">Uncharacterized protein</fullName>
    </submittedName>
</protein>
<feature type="non-terminal residue" evidence="10">
    <location>
        <position position="55"/>
    </location>
</feature>
<evidence type="ECO:0000256" key="2">
    <source>
        <dbReference type="ARBA" id="ARBA00022448"/>
    </source>
</evidence>
<keyword evidence="3" id="KW-0812">Transmembrane</keyword>
<evidence type="ECO:0000313" key="10">
    <source>
        <dbReference type="EMBL" id="QQP56289.1"/>
    </source>
</evidence>
<evidence type="ECO:0000256" key="3">
    <source>
        <dbReference type="ARBA" id="ARBA00022692"/>
    </source>
</evidence>
<keyword evidence="5" id="KW-1133">Transmembrane helix</keyword>
<accession>A0A7T8KI06</accession>
<keyword evidence="2" id="KW-0813">Transport</keyword>
<dbReference type="GO" id="GO:0007268">
    <property type="term" value="P:chemical synaptic transmission"/>
    <property type="evidence" value="ECO:0007669"/>
    <property type="project" value="TreeGrafter"/>
</dbReference>
<dbReference type="InterPro" id="IPR050599">
    <property type="entry name" value="VDCC_alpha-1_subunit"/>
</dbReference>
<keyword evidence="11" id="KW-1185">Reference proteome</keyword>
<evidence type="ECO:0000313" key="11">
    <source>
        <dbReference type="Proteomes" id="UP000595437"/>
    </source>
</evidence>
<dbReference type="GO" id="GO:0098703">
    <property type="term" value="P:calcium ion import across plasma membrane"/>
    <property type="evidence" value="ECO:0007669"/>
    <property type="project" value="TreeGrafter"/>
</dbReference>
<proteinExistence type="predicted"/>
<organism evidence="10 11">
    <name type="scientific">Caligus rogercresseyi</name>
    <name type="common">Sea louse</name>
    <dbReference type="NCBI Taxonomy" id="217165"/>
    <lineage>
        <taxon>Eukaryota</taxon>
        <taxon>Metazoa</taxon>
        <taxon>Ecdysozoa</taxon>
        <taxon>Arthropoda</taxon>
        <taxon>Crustacea</taxon>
        <taxon>Multicrustacea</taxon>
        <taxon>Hexanauplia</taxon>
        <taxon>Copepoda</taxon>
        <taxon>Siphonostomatoida</taxon>
        <taxon>Caligidae</taxon>
        <taxon>Caligus</taxon>
    </lineage>
</organism>
<keyword evidence="4" id="KW-0851">Voltage-gated channel</keyword>
<dbReference type="InterPro" id="IPR027359">
    <property type="entry name" value="Volt_channel_dom_sf"/>
</dbReference>
<name>A0A7T8KI06_CALRO</name>
<reference evidence="11" key="1">
    <citation type="submission" date="2021-01" db="EMBL/GenBank/DDBJ databases">
        <title>Caligus Genome Assembly.</title>
        <authorList>
            <person name="Gallardo-Escarate C."/>
        </authorList>
    </citation>
    <scope>NUCLEOTIDE SEQUENCE [LARGE SCALE GENOMIC DNA]</scope>
</reference>
<evidence type="ECO:0000256" key="9">
    <source>
        <dbReference type="ARBA" id="ARBA00023303"/>
    </source>
</evidence>
<dbReference type="GO" id="GO:0008331">
    <property type="term" value="F:high voltage-gated calcium channel activity"/>
    <property type="evidence" value="ECO:0007669"/>
    <property type="project" value="TreeGrafter"/>
</dbReference>
<dbReference type="GO" id="GO:0005891">
    <property type="term" value="C:voltage-gated calcium channel complex"/>
    <property type="evidence" value="ECO:0007669"/>
    <property type="project" value="TreeGrafter"/>
</dbReference>
<dbReference type="PANTHER" id="PTHR45628:SF7">
    <property type="entry name" value="VOLTAGE-DEPENDENT CALCIUM CHANNEL TYPE A SUBUNIT ALPHA-1"/>
    <property type="match status" value="1"/>
</dbReference>
<comment type="subcellular location">
    <subcellularLocation>
        <location evidence="1">Membrane</location>
        <topology evidence="1">Multi-pass membrane protein</topology>
    </subcellularLocation>
</comment>
<dbReference type="Gene3D" id="1.20.120.350">
    <property type="entry name" value="Voltage-gated potassium channels. Chain C"/>
    <property type="match status" value="1"/>
</dbReference>
<dbReference type="Proteomes" id="UP000595437">
    <property type="component" value="Chromosome 1"/>
</dbReference>
<keyword evidence="6" id="KW-0406">Ion transport</keyword>
<dbReference type="AlphaFoldDB" id="A0A7T8KI06"/>
<evidence type="ECO:0000256" key="7">
    <source>
        <dbReference type="ARBA" id="ARBA00023136"/>
    </source>
</evidence>
<feature type="non-terminal residue" evidence="10">
    <location>
        <position position="1"/>
    </location>
</feature>
<evidence type="ECO:0000256" key="1">
    <source>
        <dbReference type="ARBA" id="ARBA00004141"/>
    </source>
</evidence>
<keyword evidence="7" id="KW-0472">Membrane</keyword>
<dbReference type="EMBL" id="CP045890">
    <property type="protein sequence ID" value="QQP56289.1"/>
    <property type="molecule type" value="Genomic_DNA"/>
</dbReference>
<evidence type="ECO:0000256" key="5">
    <source>
        <dbReference type="ARBA" id="ARBA00022989"/>
    </source>
</evidence>
<dbReference type="OrthoDB" id="2984333at2759"/>
<keyword evidence="9" id="KW-0407">Ion channel</keyword>
<dbReference type="PANTHER" id="PTHR45628">
    <property type="entry name" value="VOLTAGE-DEPENDENT CALCIUM CHANNEL TYPE A SUBUNIT ALPHA-1"/>
    <property type="match status" value="1"/>
</dbReference>
<evidence type="ECO:0000256" key="6">
    <source>
        <dbReference type="ARBA" id="ARBA00023065"/>
    </source>
</evidence>
<gene>
    <name evidence="10" type="ORF">FKW44_000903</name>
</gene>